<dbReference type="PANTHER" id="PTHR35089">
    <property type="entry name" value="CHAPERONE PROTEIN SKP"/>
    <property type="match status" value="1"/>
</dbReference>
<dbReference type="InterPro" id="IPR005632">
    <property type="entry name" value="Chaperone_Skp"/>
</dbReference>
<proteinExistence type="inferred from homology"/>
<accession>A0ABZ0UR86</accession>
<dbReference type="SMART" id="SM00935">
    <property type="entry name" value="OmpH"/>
    <property type="match status" value="1"/>
</dbReference>
<evidence type="ECO:0000313" key="4">
    <source>
        <dbReference type="EMBL" id="WPY00560.1"/>
    </source>
</evidence>
<dbReference type="Gene3D" id="3.30.910.20">
    <property type="entry name" value="Skp domain"/>
    <property type="match status" value="1"/>
</dbReference>
<comment type="similarity">
    <text evidence="1">Belongs to the Skp family.</text>
</comment>
<feature type="coiled-coil region" evidence="3">
    <location>
        <begin position="66"/>
        <end position="134"/>
    </location>
</feature>
<reference evidence="4 5" key="1">
    <citation type="submission" date="2022-10" db="EMBL/GenBank/DDBJ databases">
        <title>Host association and intracellularity evolved multiple times independently in the Rickettsiales.</title>
        <authorList>
            <person name="Castelli M."/>
            <person name="Nardi T."/>
            <person name="Gammuto L."/>
            <person name="Bellinzona G."/>
            <person name="Sabaneyeva E."/>
            <person name="Potekhin A."/>
            <person name="Serra V."/>
            <person name="Petroni G."/>
            <person name="Sassera D."/>
        </authorList>
    </citation>
    <scope>NUCLEOTIDE SEQUENCE [LARGE SCALE GENOMIC DNA]</scope>
    <source>
        <strain evidence="4 5">Kr 154-4</strain>
    </source>
</reference>
<organism evidence="4 5">
    <name type="scientific">Candidatus Trichorickettsia mobilis</name>
    <dbReference type="NCBI Taxonomy" id="1346319"/>
    <lineage>
        <taxon>Bacteria</taxon>
        <taxon>Pseudomonadati</taxon>
        <taxon>Pseudomonadota</taxon>
        <taxon>Alphaproteobacteria</taxon>
        <taxon>Rickettsiales</taxon>
        <taxon>Rickettsiaceae</taxon>
        <taxon>Rickettsieae</taxon>
        <taxon>Candidatus Trichorickettsia</taxon>
    </lineage>
</organism>
<evidence type="ECO:0000256" key="1">
    <source>
        <dbReference type="ARBA" id="ARBA00009091"/>
    </source>
</evidence>
<dbReference type="SUPFAM" id="SSF111384">
    <property type="entry name" value="OmpH-like"/>
    <property type="match status" value="1"/>
</dbReference>
<dbReference type="PANTHER" id="PTHR35089:SF1">
    <property type="entry name" value="CHAPERONE PROTEIN SKP"/>
    <property type="match status" value="1"/>
</dbReference>
<dbReference type="EMBL" id="CP112932">
    <property type="protein sequence ID" value="WPY00560.1"/>
    <property type="molecule type" value="Genomic_DNA"/>
</dbReference>
<evidence type="ECO:0000256" key="3">
    <source>
        <dbReference type="SAM" id="Coils"/>
    </source>
</evidence>
<dbReference type="RefSeq" id="WP_323738616.1">
    <property type="nucleotide sequence ID" value="NZ_CP112932.1"/>
</dbReference>
<sequence>MSYKKKITTKYWQLFTLLSILFINQPNLSIGVEHKFNTKIAVVDVQSILEHSVAMQNIRKSIDVISSKMQQDVTQKEIELKRIEEELIKKRSILNEEAFEKVVSDFNQKVSAAQKDMQNKKTRLEQAHAEAIRKVHDATITVISDLAKKYNFNLVLPSSQVLFVTNELNITHEVVELLNNKIKTIKVNF</sequence>
<dbReference type="Proteomes" id="UP001326613">
    <property type="component" value="Chromosome"/>
</dbReference>
<evidence type="ECO:0000313" key="5">
    <source>
        <dbReference type="Proteomes" id="UP001326613"/>
    </source>
</evidence>
<name>A0ABZ0UR86_9RICK</name>
<dbReference type="InterPro" id="IPR024930">
    <property type="entry name" value="Skp_dom_sf"/>
</dbReference>
<protein>
    <submittedName>
        <fullName evidence="4">OmpH family outer membrane protein</fullName>
    </submittedName>
</protein>
<dbReference type="Pfam" id="PF03938">
    <property type="entry name" value="OmpH"/>
    <property type="match status" value="1"/>
</dbReference>
<keyword evidence="5" id="KW-1185">Reference proteome</keyword>
<gene>
    <name evidence="4" type="ORF">Trichorick_00441</name>
</gene>
<keyword evidence="2" id="KW-0732">Signal</keyword>
<keyword evidence="3" id="KW-0175">Coiled coil</keyword>
<evidence type="ECO:0000256" key="2">
    <source>
        <dbReference type="ARBA" id="ARBA00022729"/>
    </source>
</evidence>